<dbReference type="InterPro" id="IPR036224">
    <property type="entry name" value="GINS_bundle-like_dom_sf"/>
</dbReference>
<name>A0A4P9ZPV0_9FUNG</name>
<dbReference type="PANTHER" id="PTHR12914:SF2">
    <property type="entry name" value="DNA REPLICATION COMPLEX GINS PROTEIN PSF1"/>
    <property type="match status" value="1"/>
</dbReference>
<evidence type="ECO:0000256" key="1">
    <source>
        <dbReference type="ARBA" id="ARBA00004123"/>
    </source>
</evidence>
<dbReference type="CDD" id="cd11710">
    <property type="entry name" value="GINS_A_psf1"/>
    <property type="match status" value="1"/>
</dbReference>
<evidence type="ECO:0000256" key="4">
    <source>
        <dbReference type="ARBA" id="ARBA00022705"/>
    </source>
</evidence>
<sequence>MLGDSAYKLALETKRTQTHLPSYNEALVHHLCREARHALNRIEESLVALETLPLSGQQDTRALAAQLAVLHASVKRTKRSLLAYHVQRLRFLKEIFWTVGTIPEEIKPRLSPAELDFFSHYAIAINRYRAPFIDVDLTALEVPPKDLYIEIRVLQDCGEIQLENGSLLLSKNSQHHVKRSDVEHLIAQGLLQHLA</sequence>
<dbReference type="STRING" id="215637.A0A4P9ZPV0"/>
<dbReference type="PANTHER" id="PTHR12914">
    <property type="entry name" value="PARTNER OF SLD5"/>
    <property type="match status" value="1"/>
</dbReference>
<dbReference type="Gene3D" id="1.20.58.1030">
    <property type="match status" value="1"/>
</dbReference>
<comment type="function">
    <text evidence="6">Required for correct functioning of the GINS complex, a complex that plays an essential role in the initiation of DNA replication, and progression of DNA replication forks. GINS complex seems to bind preferentially to single-stranded DNA.</text>
</comment>
<dbReference type="InterPro" id="IPR021151">
    <property type="entry name" value="GINS_A"/>
</dbReference>
<evidence type="ECO:0000313" key="10">
    <source>
        <dbReference type="Proteomes" id="UP000268162"/>
    </source>
</evidence>
<dbReference type="AlphaFoldDB" id="A0A4P9ZPV0"/>
<evidence type="ECO:0000256" key="3">
    <source>
        <dbReference type="ARBA" id="ARBA00015143"/>
    </source>
</evidence>
<keyword evidence="4 6" id="KW-0235">DNA replication</keyword>
<dbReference type="Proteomes" id="UP000268162">
    <property type="component" value="Unassembled WGS sequence"/>
</dbReference>
<feature type="domain" description="GINS subunit" evidence="7">
    <location>
        <begin position="65"/>
        <end position="129"/>
    </location>
</feature>
<dbReference type="CDD" id="cd21696">
    <property type="entry name" value="GINS_B_Psf1"/>
    <property type="match status" value="1"/>
</dbReference>
<comment type="subunit">
    <text evidence="6">Component of the GINS complex.</text>
</comment>
<proteinExistence type="inferred from homology"/>
<keyword evidence="5 6" id="KW-0539">Nucleus</keyword>
<dbReference type="InterPro" id="IPR056783">
    <property type="entry name" value="PSF1_C"/>
</dbReference>
<dbReference type="SUPFAM" id="SSF158573">
    <property type="entry name" value="GINS helical bundle-like"/>
    <property type="match status" value="1"/>
</dbReference>
<evidence type="ECO:0000256" key="5">
    <source>
        <dbReference type="ARBA" id="ARBA00023242"/>
    </source>
</evidence>
<evidence type="ECO:0000256" key="6">
    <source>
        <dbReference type="RuleBase" id="RU368085"/>
    </source>
</evidence>
<dbReference type="GO" id="GO:1902983">
    <property type="term" value="P:DNA strand elongation involved in mitotic DNA replication"/>
    <property type="evidence" value="ECO:0007669"/>
    <property type="project" value="TreeGrafter"/>
</dbReference>
<dbReference type="Pfam" id="PF24997">
    <property type="entry name" value="PSF1_C"/>
    <property type="match status" value="1"/>
</dbReference>
<evidence type="ECO:0000259" key="7">
    <source>
        <dbReference type="Pfam" id="PF05916"/>
    </source>
</evidence>
<dbReference type="EMBL" id="ML002893">
    <property type="protein sequence ID" value="RKP35347.1"/>
    <property type="molecule type" value="Genomic_DNA"/>
</dbReference>
<accession>A0A4P9ZPV0</accession>
<evidence type="ECO:0000313" key="9">
    <source>
        <dbReference type="EMBL" id="RKP35347.1"/>
    </source>
</evidence>
<protein>
    <recommendedName>
        <fullName evidence="3 6">DNA replication complex GINS protein PSF1</fullName>
    </recommendedName>
</protein>
<feature type="domain" description="DNA replication complex GINS protein PSF1 C-terminal" evidence="8">
    <location>
        <begin position="145"/>
        <end position="194"/>
    </location>
</feature>
<dbReference type="Pfam" id="PF05916">
    <property type="entry name" value="Sld5"/>
    <property type="match status" value="1"/>
</dbReference>
<dbReference type="GO" id="GO:0000811">
    <property type="term" value="C:GINS complex"/>
    <property type="evidence" value="ECO:0007669"/>
    <property type="project" value="UniProtKB-UniRule"/>
</dbReference>
<evidence type="ECO:0000256" key="2">
    <source>
        <dbReference type="ARBA" id="ARBA00006677"/>
    </source>
</evidence>
<comment type="similarity">
    <text evidence="2 6">Belongs to the GINS1/PSF1 family.</text>
</comment>
<comment type="subcellular location">
    <subcellularLocation>
        <location evidence="1 6">Nucleus</location>
    </subcellularLocation>
</comment>
<reference evidence="10" key="1">
    <citation type="journal article" date="2018" name="Nat. Microbiol.">
        <title>Leveraging single-cell genomics to expand the fungal tree of life.</title>
        <authorList>
            <person name="Ahrendt S.R."/>
            <person name="Quandt C.A."/>
            <person name="Ciobanu D."/>
            <person name="Clum A."/>
            <person name="Salamov A."/>
            <person name="Andreopoulos B."/>
            <person name="Cheng J.F."/>
            <person name="Woyke T."/>
            <person name="Pelin A."/>
            <person name="Henrissat B."/>
            <person name="Reynolds N.K."/>
            <person name="Benny G.L."/>
            <person name="Smith M.E."/>
            <person name="James T.Y."/>
            <person name="Grigoriev I.V."/>
        </authorList>
    </citation>
    <scope>NUCLEOTIDE SEQUENCE [LARGE SCALE GENOMIC DNA]</scope>
    <source>
        <strain evidence="10">RSA 468</strain>
    </source>
</reference>
<gene>
    <name evidence="9" type="ORF">BJ085DRAFT_15491</name>
</gene>
<keyword evidence="10" id="KW-1185">Reference proteome</keyword>
<organism evidence="9 10">
    <name type="scientific">Dimargaris cristalligena</name>
    <dbReference type="NCBI Taxonomy" id="215637"/>
    <lineage>
        <taxon>Eukaryota</taxon>
        <taxon>Fungi</taxon>
        <taxon>Fungi incertae sedis</taxon>
        <taxon>Zoopagomycota</taxon>
        <taxon>Kickxellomycotina</taxon>
        <taxon>Dimargaritomycetes</taxon>
        <taxon>Dimargaritales</taxon>
        <taxon>Dimargaritaceae</taxon>
        <taxon>Dimargaris</taxon>
    </lineage>
</organism>
<evidence type="ECO:0000259" key="8">
    <source>
        <dbReference type="Pfam" id="PF24997"/>
    </source>
</evidence>
<dbReference type="InterPro" id="IPR005339">
    <property type="entry name" value="GINS_Psf1"/>
</dbReference>